<protein>
    <recommendedName>
        <fullName evidence="1">DUF402 domain-containing protein</fullName>
    </recommendedName>
</protein>
<dbReference type="STRING" id="269670.SAMN02982927_01633"/>
<dbReference type="Gene3D" id="2.40.380.10">
    <property type="entry name" value="FomD-like"/>
    <property type="match status" value="1"/>
</dbReference>
<proteinExistence type="predicted"/>
<dbReference type="EMBL" id="FOOY01000010">
    <property type="protein sequence ID" value="SFG41961.1"/>
    <property type="molecule type" value="Genomic_DNA"/>
</dbReference>
<organism evidence="2 3">
    <name type="scientific">Sporolactobacillus nakayamae</name>
    <dbReference type="NCBI Taxonomy" id="269670"/>
    <lineage>
        <taxon>Bacteria</taxon>
        <taxon>Bacillati</taxon>
        <taxon>Bacillota</taxon>
        <taxon>Bacilli</taxon>
        <taxon>Bacillales</taxon>
        <taxon>Sporolactobacillaceae</taxon>
        <taxon>Sporolactobacillus</taxon>
    </lineage>
</organism>
<dbReference type="InterPro" id="IPR007295">
    <property type="entry name" value="DUF402"/>
</dbReference>
<dbReference type="AlphaFoldDB" id="A0A1I2RW21"/>
<dbReference type="Pfam" id="PF04167">
    <property type="entry name" value="DUF402"/>
    <property type="match status" value="1"/>
</dbReference>
<reference evidence="3" key="1">
    <citation type="submission" date="2016-10" db="EMBL/GenBank/DDBJ databases">
        <authorList>
            <person name="Varghese N."/>
            <person name="Submissions S."/>
        </authorList>
    </citation>
    <scope>NUCLEOTIDE SEQUENCE [LARGE SCALE GENOMIC DNA]</scope>
    <source>
        <strain evidence="3">ATCC 700379</strain>
    </source>
</reference>
<dbReference type="PANTHER" id="PTHR41271">
    <property type="entry name" value="DUF402 DOMAIN-CONTAINING PROTEIN"/>
    <property type="match status" value="1"/>
</dbReference>
<dbReference type="OrthoDB" id="2002222at2"/>
<dbReference type="Proteomes" id="UP000198752">
    <property type="component" value="Unassembled WGS sequence"/>
</dbReference>
<dbReference type="InterPro" id="IPR035930">
    <property type="entry name" value="FomD-like_sf"/>
</dbReference>
<gene>
    <name evidence="2" type="ORF">SAMN02982927_01633</name>
</gene>
<feature type="domain" description="DUF402" evidence="1">
    <location>
        <begin position="73"/>
        <end position="165"/>
    </location>
</feature>
<evidence type="ECO:0000259" key="1">
    <source>
        <dbReference type="Pfam" id="PF04167"/>
    </source>
</evidence>
<keyword evidence="3" id="KW-1185">Reference proteome</keyword>
<evidence type="ECO:0000313" key="2">
    <source>
        <dbReference type="EMBL" id="SFG41961.1"/>
    </source>
</evidence>
<sequence length="183" mass="21570">MKLSKMKRKYADRRGWRRIISSRIRKKQFMWPSFHGEAVLIQFNEIKAPLSVVYGGVRTKTVDQNYTWLQLFPAHTPQFVLTAMFNANGRLVQCYFDVIHQVGHDELGTPWFDDLYLDLILFPNHRLYLVDEDELTEALDNGIITAEMYEKAWRTAQGLMRSIKKNPEHFLMLVRDVRGTFSN</sequence>
<dbReference type="RefSeq" id="WP_093671860.1">
    <property type="nucleotide sequence ID" value="NZ_FOOY01000010.1"/>
</dbReference>
<accession>A0A1I2RW21</accession>
<dbReference type="SUPFAM" id="SSF159234">
    <property type="entry name" value="FomD-like"/>
    <property type="match status" value="1"/>
</dbReference>
<evidence type="ECO:0000313" key="3">
    <source>
        <dbReference type="Proteomes" id="UP000198752"/>
    </source>
</evidence>
<dbReference type="PANTHER" id="PTHR41271:SF1">
    <property type="entry name" value="DUF402 DOMAIN-CONTAINING PROTEIN"/>
    <property type="match status" value="1"/>
</dbReference>
<name>A0A1I2RW21_9BACL</name>